<dbReference type="Pfam" id="PF08843">
    <property type="entry name" value="AbiEii"/>
    <property type="match status" value="1"/>
</dbReference>
<reference evidence="3" key="1">
    <citation type="journal article" date="2019" name="Int. J. Syst. Evol. Microbiol.">
        <title>The Global Catalogue of Microorganisms (GCM) 10K type strain sequencing project: providing services to taxonomists for standard genome sequencing and annotation.</title>
        <authorList>
            <consortium name="The Broad Institute Genomics Platform"/>
            <consortium name="The Broad Institute Genome Sequencing Center for Infectious Disease"/>
            <person name="Wu L."/>
            <person name="Ma J."/>
        </authorList>
    </citation>
    <scope>NUCLEOTIDE SEQUENCE [LARGE SCALE GENOMIC DNA]</scope>
    <source>
        <strain evidence="3">JCM 18958</strain>
    </source>
</reference>
<dbReference type="InterPro" id="IPR014942">
    <property type="entry name" value="AbiEii"/>
</dbReference>
<keyword evidence="3" id="KW-1185">Reference proteome</keyword>
<feature type="region of interest" description="Disordered" evidence="1">
    <location>
        <begin position="1"/>
        <end position="21"/>
    </location>
</feature>
<accession>A0ABP8WNH5</accession>
<evidence type="ECO:0000313" key="3">
    <source>
        <dbReference type="Proteomes" id="UP001501446"/>
    </source>
</evidence>
<dbReference type="GO" id="GO:0016740">
    <property type="term" value="F:transferase activity"/>
    <property type="evidence" value="ECO:0007669"/>
    <property type="project" value="UniProtKB-KW"/>
</dbReference>
<sequence>MRHEVENLGTRLGELKPKTKPPATSRVLAQWIEKAQETLGERGQRLGWLVASTLVSAALQRVVDGSGTPSFLLKGGTLLQYRLPAPSLTTKDVDGLIRGDIDEFLARLDEAFAEPLGPFALERGEVAIVPVPNRVVKPRRFYVLLKMRGQTWRRIQVEIAANEGGAGNNPEKIPAPTLKGFGLQSAPDIFSLAMNYQIAQKIHAVTDPHDPPQFINDRARDIVDLVLLRNLLKETGAPTDTQILAAVLDVFRVRKIESEAMGTPTRQWPTRVVAHAHWKESYAAAAQATELELSMDEAVTQLNEWLDSVENAIQT</sequence>
<dbReference type="EMBL" id="BAABLN010000005">
    <property type="protein sequence ID" value="GAA4691417.1"/>
    <property type="molecule type" value="Genomic_DNA"/>
</dbReference>
<gene>
    <name evidence="2" type="ORF">GCM10025781_05560</name>
</gene>
<comment type="caution">
    <text evidence="2">The sequence shown here is derived from an EMBL/GenBank/DDBJ whole genome shotgun (WGS) entry which is preliminary data.</text>
</comment>
<evidence type="ECO:0000313" key="2">
    <source>
        <dbReference type="EMBL" id="GAA4691417.1"/>
    </source>
</evidence>
<evidence type="ECO:0000256" key="1">
    <source>
        <dbReference type="SAM" id="MobiDB-lite"/>
    </source>
</evidence>
<dbReference type="Proteomes" id="UP001501446">
    <property type="component" value="Unassembled WGS sequence"/>
</dbReference>
<protein>
    <submittedName>
        <fullName evidence="2">Nucleotidyl transferase AbiEii/AbiGii toxin family protein</fullName>
    </submittedName>
</protein>
<proteinExistence type="predicted"/>
<name>A0ABP8WNH5_9MICC</name>
<organism evidence="2 3">
    <name type="scientific">Kocuria gwangalliensis</name>
    <dbReference type="NCBI Taxonomy" id="501592"/>
    <lineage>
        <taxon>Bacteria</taxon>
        <taxon>Bacillati</taxon>
        <taxon>Actinomycetota</taxon>
        <taxon>Actinomycetes</taxon>
        <taxon>Micrococcales</taxon>
        <taxon>Micrococcaceae</taxon>
        <taxon>Kocuria</taxon>
    </lineage>
</organism>
<keyword evidence="2" id="KW-0808">Transferase</keyword>